<feature type="domain" description="GS catalytic" evidence="19">
    <location>
        <begin position="108"/>
        <end position="478"/>
    </location>
</feature>
<dbReference type="FunFam" id="3.30.590.10:FF:000001">
    <property type="entry name" value="Glutamine synthetase"/>
    <property type="match status" value="1"/>
</dbReference>
<keyword evidence="21" id="KW-1185">Reference proteome</keyword>
<dbReference type="InterPro" id="IPR008146">
    <property type="entry name" value="Gln_synth_cat_dom"/>
</dbReference>
<evidence type="ECO:0000259" key="18">
    <source>
        <dbReference type="PROSITE" id="PS51986"/>
    </source>
</evidence>
<dbReference type="InterPro" id="IPR027303">
    <property type="entry name" value="Gln_synth_gly_rich_site"/>
</dbReference>
<dbReference type="InterPro" id="IPR004809">
    <property type="entry name" value="Gln_synth_I"/>
</dbReference>
<dbReference type="PROSITE" id="PS51986">
    <property type="entry name" value="GS_BETA_GRASP"/>
    <property type="match status" value="1"/>
</dbReference>
<dbReference type="PANTHER" id="PTHR43407:SF1">
    <property type="entry name" value="LENGSIN"/>
    <property type="match status" value="1"/>
</dbReference>
<keyword evidence="8 12" id="KW-0547">Nucleotide-binding</keyword>
<evidence type="ECO:0000256" key="1">
    <source>
        <dbReference type="ARBA" id="ARBA00004496"/>
    </source>
</evidence>
<evidence type="ECO:0000256" key="3">
    <source>
        <dbReference type="ARBA" id="ARBA00011354"/>
    </source>
</evidence>
<feature type="binding site" evidence="11">
    <location>
        <position position="368"/>
    </location>
    <ligand>
        <name>L-glutamate</name>
        <dbReference type="ChEBI" id="CHEBI:29985"/>
    </ligand>
</feature>
<dbReference type="Pfam" id="PF03951">
    <property type="entry name" value="Gln-synt_N"/>
    <property type="match status" value="1"/>
</dbReference>
<evidence type="ECO:0000256" key="16">
    <source>
        <dbReference type="RuleBase" id="RU000384"/>
    </source>
</evidence>
<feature type="binding site" evidence="13">
    <location>
        <position position="135"/>
    </location>
    <ligand>
        <name>Mg(2+)</name>
        <dbReference type="ChEBI" id="CHEBI:18420"/>
        <label>2</label>
    </ligand>
</feature>
<dbReference type="AlphaFoldDB" id="A0A3R8QIA9"/>
<comment type="caution">
    <text evidence="20">The sequence shown here is derived from an EMBL/GenBank/DDBJ whole genome shotgun (WGS) entry which is preliminary data.</text>
</comment>
<keyword evidence="13" id="KW-0460">Magnesium</keyword>
<feature type="binding site" evidence="13">
    <location>
        <position position="366"/>
    </location>
    <ligand>
        <name>Mg(2+)</name>
        <dbReference type="ChEBI" id="CHEBI:18420"/>
        <label>1</label>
    </ligand>
</feature>
<dbReference type="GO" id="GO:0006542">
    <property type="term" value="P:glutamine biosynthetic process"/>
    <property type="evidence" value="ECO:0007669"/>
    <property type="project" value="InterPro"/>
</dbReference>
<feature type="binding site" evidence="13">
    <location>
        <position position="276"/>
    </location>
    <ligand>
        <name>Mg(2+)</name>
        <dbReference type="ChEBI" id="CHEBI:18420"/>
        <label>1</label>
    </ligand>
</feature>
<evidence type="ECO:0000256" key="17">
    <source>
        <dbReference type="RuleBase" id="RU004356"/>
    </source>
</evidence>
<dbReference type="EMBL" id="PQNQ01000008">
    <property type="protein sequence ID" value="RRQ04512.1"/>
    <property type="molecule type" value="Genomic_DNA"/>
</dbReference>
<dbReference type="RefSeq" id="WP_125175344.1">
    <property type="nucleotide sequence ID" value="NZ_JBHYBM010000224.1"/>
</dbReference>
<dbReference type="PROSITE" id="PS51987">
    <property type="entry name" value="GS_CATALYTIC"/>
    <property type="match status" value="1"/>
</dbReference>
<feature type="binding site" evidence="12">
    <location>
        <begin position="230"/>
        <end position="232"/>
    </location>
    <ligand>
        <name>ATP</name>
        <dbReference type="ChEBI" id="CHEBI:30616"/>
    </ligand>
</feature>
<dbReference type="SUPFAM" id="SSF54368">
    <property type="entry name" value="Glutamine synthetase, N-terminal domain"/>
    <property type="match status" value="1"/>
</dbReference>
<gene>
    <name evidence="20" type="primary">glnA</name>
    <name evidence="20" type="ORF">CXF42_04245</name>
</gene>
<dbReference type="GO" id="GO:0005737">
    <property type="term" value="C:cytoplasm"/>
    <property type="evidence" value="ECO:0007669"/>
    <property type="project" value="UniProtKB-SubCell"/>
</dbReference>
<accession>A0A3R8QIA9</accession>
<keyword evidence="9 12" id="KW-0067">ATP-binding</keyword>
<comment type="similarity">
    <text evidence="2 15 16">Belongs to the glutamine synthetase family.</text>
</comment>
<dbReference type="Gene3D" id="3.10.20.70">
    <property type="entry name" value="Glutamine synthetase, N-terminal domain"/>
    <property type="match status" value="1"/>
</dbReference>
<comment type="subunit">
    <text evidence="3">Oligomer of 12 subunits arranged in the form of two hexagons.</text>
</comment>
<evidence type="ECO:0000313" key="20">
    <source>
        <dbReference type="EMBL" id="RRQ04512.1"/>
    </source>
</evidence>
<dbReference type="GO" id="GO:0019740">
    <property type="term" value="P:nitrogen utilization"/>
    <property type="evidence" value="ECO:0007669"/>
    <property type="project" value="TreeGrafter"/>
</dbReference>
<evidence type="ECO:0000256" key="4">
    <source>
        <dbReference type="ARBA" id="ARBA00012937"/>
    </source>
</evidence>
<evidence type="ECO:0000256" key="15">
    <source>
        <dbReference type="PROSITE-ProRule" id="PRU01330"/>
    </source>
</evidence>
<dbReference type="InterPro" id="IPR008147">
    <property type="entry name" value="Gln_synt_N"/>
</dbReference>
<dbReference type="EC" id="6.3.1.2" evidence="4 17"/>
<feature type="binding site" evidence="13">
    <location>
        <position position="133"/>
    </location>
    <ligand>
        <name>Mg(2+)</name>
        <dbReference type="ChEBI" id="CHEBI:18420"/>
        <label>1</label>
    </ligand>
</feature>
<dbReference type="PROSITE" id="PS00180">
    <property type="entry name" value="GLNA_1"/>
    <property type="match status" value="1"/>
</dbReference>
<evidence type="ECO:0000259" key="19">
    <source>
        <dbReference type="PROSITE" id="PS51987"/>
    </source>
</evidence>
<evidence type="ECO:0000256" key="10">
    <source>
        <dbReference type="ARBA" id="ARBA00049436"/>
    </source>
</evidence>
<evidence type="ECO:0000256" key="9">
    <source>
        <dbReference type="ARBA" id="ARBA00022840"/>
    </source>
</evidence>
<evidence type="ECO:0000256" key="5">
    <source>
        <dbReference type="ARBA" id="ARBA00021364"/>
    </source>
</evidence>
<feature type="binding site" evidence="11">
    <location>
        <position position="347"/>
    </location>
    <ligand>
        <name>L-glutamate</name>
        <dbReference type="ChEBI" id="CHEBI:29985"/>
    </ligand>
</feature>
<protein>
    <recommendedName>
        <fullName evidence="5 17">Glutamine synthetase</fullName>
        <ecNumber evidence="4 17">6.3.1.2</ecNumber>
    </recommendedName>
</protein>
<feature type="binding site" evidence="12">
    <location>
        <position position="361"/>
    </location>
    <ligand>
        <name>ATP</name>
        <dbReference type="ChEBI" id="CHEBI:30616"/>
    </ligand>
</feature>
<dbReference type="SUPFAM" id="SSF55931">
    <property type="entry name" value="Glutamine synthetase/guanido kinase"/>
    <property type="match status" value="1"/>
</dbReference>
<feature type="binding site" evidence="11">
    <location>
        <begin position="271"/>
        <end position="272"/>
    </location>
    <ligand>
        <name>L-glutamate</name>
        <dbReference type="ChEBI" id="CHEBI:29985"/>
    </ligand>
</feature>
<dbReference type="GO" id="GO:0046872">
    <property type="term" value="F:metal ion binding"/>
    <property type="evidence" value="ECO:0007669"/>
    <property type="project" value="UniProtKB-KW"/>
</dbReference>
<feature type="domain" description="GS beta-grasp" evidence="18">
    <location>
        <begin position="16"/>
        <end position="100"/>
    </location>
</feature>
<comment type="cofactor">
    <cofactor evidence="13">
        <name>Mg(2+)</name>
        <dbReference type="ChEBI" id="CHEBI:18420"/>
    </cofactor>
    <text evidence="13">Binds 2 Mg(2+) ions per subunit.</text>
</comment>
<evidence type="ECO:0000256" key="8">
    <source>
        <dbReference type="ARBA" id="ARBA00022741"/>
    </source>
</evidence>
<keyword evidence="7 17" id="KW-0436">Ligase</keyword>
<dbReference type="Gene3D" id="3.30.590.10">
    <property type="entry name" value="Glutamine synthetase/guanido kinase, catalytic domain"/>
    <property type="match status" value="1"/>
</dbReference>
<dbReference type="GO" id="GO:0016020">
    <property type="term" value="C:membrane"/>
    <property type="evidence" value="ECO:0007669"/>
    <property type="project" value="TreeGrafter"/>
</dbReference>
<dbReference type="GO" id="GO:0004356">
    <property type="term" value="F:glutamine synthetase activity"/>
    <property type="evidence" value="ECO:0007669"/>
    <property type="project" value="UniProtKB-EC"/>
</dbReference>
<evidence type="ECO:0000256" key="11">
    <source>
        <dbReference type="PIRSR" id="PIRSR604809-1"/>
    </source>
</evidence>
<dbReference type="PANTHER" id="PTHR43407">
    <property type="entry name" value="GLUTAMINE SYNTHETASE"/>
    <property type="match status" value="1"/>
</dbReference>
<evidence type="ECO:0000256" key="14">
    <source>
        <dbReference type="PIRSR" id="PIRSR604809-50"/>
    </source>
</evidence>
<evidence type="ECO:0000256" key="13">
    <source>
        <dbReference type="PIRSR" id="PIRSR604809-3"/>
    </source>
</evidence>
<dbReference type="InterPro" id="IPR027302">
    <property type="entry name" value="Gln_synth_N_conserv_site"/>
</dbReference>
<dbReference type="SMART" id="SM01230">
    <property type="entry name" value="Gln-synt_C"/>
    <property type="match status" value="1"/>
</dbReference>
<organism evidence="20 21">
    <name type="scientific">Corynebacterium bovis</name>
    <dbReference type="NCBI Taxonomy" id="36808"/>
    <lineage>
        <taxon>Bacteria</taxon>
        <taxon>Bacillati</taxon>
        <taxon>Actinomycetota</taxon>
        <taxon>Actinomycetes</taxon>
        <taxon>Mycobacteriales</taxon>
        <taxon>Corynebacteriaceae</taxon>
        <taxon>Corynebacterium</taxon>
    </lineage>
</organism>
<comment type="catalytic activity">
    <reaction evidence="10 17">
        <text>L-glutamate + NH4(+) + ATP = L-glutamine + ADP + phosphate + H(+)</text>
        <dbReference type="Rhea" id="RHEA:16169"/>
        <dbReference type="ChEBI" id="CHEBI:15378"/>
        <dbReference type="ChEBI" id="CHEBI:28938"/>
        <dbReference type="ChEBI" id="CHEBI:29985"/>
        <dbReference type="ChEBI" id="CHEBI:30616"/>
        <dbReference type="ChEBI" id="CHEBI:43474"/>
        <dbReference type="ChEBI" id="CHEBI:58359"/>
        <dbReference type="ChEBI" id="CHEBI:456216"/>
        <dbReference type="EC" id="6.3.1.2"/>
    </reaction>
</comment>
<evidence type="ECO:0000313" key="21">
    <source>
        <dbReference type="Proteomes" id="UP000278422"/>
    </source>
</evidence>
<feature type="binding site" evidence="12">
    <location>
        <position position="214"/>
    </location>
    <ligand>
        <name>ATP</name>
        <dbReference type="ChEBI" id="CHEBI:30616"/>
    </ligand>
</feature>
<dbReference type="GO" id="GO:0005524">
    <property type="term" value="F:ATP binding"/>
    <property type="evidence" value="ECO:0007669"/>
    <property type="project" value="UniProtKB-KW"/>
</dbReference>
<feature type="binding site" evidence="11">
    <location>
        <position position="335"/>
    </location>
    <ligand>
        <name>L-glutamate</name>
        <dbReference type="ChEBI" id="CHEBI:29985"/>
    </ligand>
</feature>
<dbReference type="Proteomes" id="UP000278422">
    <property type="component" value="Unassembled WGS sequence"/>
</dbReference>
<evidence type="ECO:0000256" key="7">
    <source>
        <dbReference type="ARBA" id="ARBA00022598"/>
    </source>
</evidence>
<dbReference type="Pfam" id="PF00120">
    <property type="entry name" value="Gln-synt_C"/>
    <property type="match status" value="1"/>
</dbReference>
<feature type="binding site" evidence="13">
    <location>
        <position position="219"/>
    </location>
    <ligand>
        <name>Mg(2+)</name>
        <dbReference type="ChEBI" id="CHEBI:18420"/>
        <label>2</label>
    </ligand>
</feature>
<keyword evidence="6" id="KW-0963">Cytoplasm</keyword>
<dbReference type="NCBIfam" id="TIGR00653">
    <property type="entry name" value="GlnA"/>
    <property type="match status" value="1"/>
</dbReference>
<comment type="subcellular location">
    <subcellularLocation>
        <location evidence="1">Cytoplasm</location>
    </subcellularLocation>
</comment>
<evidence type="ECO:0000256" key="2">
    <source>
        <dbReference type="ARBA" id="ARBA00009897"/>
    </source>
</evidence>
<proteinExistence type="inferred from homology"/>
<feature type="binding site" evidence="13">
    <location>
        <position position="227"/>
    </location>
    <ligand>
        <name>Mg(2+)</name>
        <dbReference type="ChEBI" id="CHEBI:18420"/>
        <label>2</label>
    </ligand>
</feature>
<evidence type="ECO:0000256" key="12">
    <source>
        <dbReference type="PIRSR" id="PIRSR604809-2"/>
    </source>
</evidence>
<dbReference type="InterPro" id="IPR014746">
    <property type="entry name" value="Gln_synth/guanido_kin_cat_dom"/>
</dbReference>
<feature type="binding site" evidence="12">
    <location>
        <begin position="278"/>
        <end position="280"/>
    </location>
    <ligand>
        <name>ATP</name>
        <dbReference type="ChEBI" id="CHEBI:30616"/>
    </ligand>
</feature>
<name>A0A3R8QIA9_9CORY</name>
<evidence type="ECO:0000256" key="6">
    <source>
        <dbReference type="ARBA" id="ARBA00022490"/>
    </source>
</evidence>
<feature type="binding site" evidence="11">
    <location>
        <position position="329"/>
    </location>
    <ligand>
        <name>L-glutamate</name>
        <dbReference type="ChEBI" id="CHEBI:29985"/>
    </ligand>
</feature>
<reference evidence="20 21" key="1">
    <citation type="submission" date="2018-01" db="EMBL/GenBank/DDBJ databases">
        <title>Twenty Corynebacterium bovis Genomes.</title>
        <authorList>
            <person name="Gulvik C.A."/>
        </authorList>
    </citation>
    <scope>NUCLEOTIDE SEQUENCE [LARGE SCALE GENOMIC DNA]</scope>
    <source>
        <strain evidence="20 21">16-2004</strain>
    </source>
</reference>
<keyword evidence="14" id="KW-0597">Phosphoprotein</keyword>
<dbReference type="InterPro" id="IPR036651">
    <property type="entry name" value="Gln_synt_N_sf"/>
</dbReference>
<feature type="binding site" evidence="12">
    <location>
        <position position="347"/>
    </location>
    <ligand>
        <name>ATP</name>
        <dbReference type="ChEBI" id="CHEBI:30616"/>
    </ligand>
</feature>
<feature type="modified residue" description="O-AMP-tyrosine" evidence="14">
    <location>
        <position position="406"/>
    </location>
</feature>
<dbReference type="PROSITE" id="PS00181">
    <property type="entry name" value="GLNA_ATP"/>
    <property type="match status" value="1"/>
</dbReference>
<keyword evidence="13" id="KW-0479">Metal-binding</keyword>
<sequence length="478" mass="53691">MAFKTAEEVTKFIRDNDVEFVDVRFTDVPGVEQHFTVPASAFDEDAVEEGLAFDGSSVRGFTTIDESDMALLPDLATAKIDPFRKAKTLNIKFFVHDPFTREPFSRDPRNVARKAEEYLASTGIADTCFFGAEAEFYLFDRVRYAAEMNHSFYEVDSVEGWWNRGEEENPDGSPNLGYKTRPKGGYFPVAPYDHFQDLRDEICRQLAASGFELERAHHEVGTGGQQEINYKFNTLLHAADDLQTFKYIVKNTAWEAGRSATFMPKPLAGDNGSGMHAHQSLWKNGEPLFHDENGYAGLSDTARYYIGGILHHAGTVLAFTNPTLNSYHRLVPGFEAPINLVYSQRNRSAAVRIPITGSNPKAKRLEFRAPDPSGNPYLGFAAMMLAGLDGVKNRIEPHAPVDKDLYELPPEEARDIPQAPTSLEAALTALEEDNDFLTEGGVFTDDLIDTYIRYKFDNEISPVRLRPTPQEFELYYDC</sequence>